<dbReference type="InterPro" id="IPR005106">
    <property type="entry name" value="Asp/hSer_DH_NAD-bd"/>
</dbReference>
<dbReference type="InterPro" id="IPR036291">
    <property type="entry name" value="NAD(P)-bd_dom_sf"/>
</dbReference>
<dbReference type="FunFam" id="3.30.360.10:FF:000005">
    <property type="entry name" value="Homoserine dehydrogenase"/>
    <property type="match status" value="1"/>
</dbReference>
<dbReference type="InterPro" id="IPR001342">
    <property type="entry name" value="HDH_cat"/>
</dbReference>
<evidence type="ECO:0000256" key="8">
    <source>
        <dbReference type="ARBA" id="ARBA00022697"/>
    </source>
</evidence>
<evidence type="ECO:0000256" key="15">
    <source>
        <dbReference type="ARBA" id="ARBA00049031"/>
    </source>
</evidence>
<dbReference type="SUPFAM" id="SSF55347">
    <property type="entry name" value="Glyceraldehyde-3-phosphate dehydrogenase-like, C-terminal domain"/>
    <property type="match status" value="1"/>
</dbReference>
<evidence type="ECO:0000256" key="11">
    <source>
        <dbReference type="ARBA" id="ARBA00023053"/>
    </source>
</evidence>
<comment type="caution">
    <text evidence="21">The sequence shown here is derived from an EMBL/GenBank/DDBJ whole genome shotgun (WGS) entry which is preliminary data.</text>
</comment>
<dbReference type="PROSITE" id="PS01042">
    <property type="entry name" value="HOMOSER_DHGENASE"/>
    <property type="match status" value="1"/>
</dbReference>
<gene>
    <name evidence="21" type="ORF">DFJ65_2913</name>
</gene>
<dbReference type="EMBL" id="QTUA01000001">
    <property type="protein sequence ID" value="REF31830.1"/>
    <property type="molecule type" value="Genomic_DNA"/>
</dbReference>
<comment type="catalytic activity">
    <reaction evidence="15">
        <text>L-homoserine + NAD(+) = L-aspartate 4-semialdehyde + NADH + H(+)</text>
        <dbReference type="Rhea" id="RHEA:15757"/>
        <dbReference type="ChEBI" id="CHEBI:15378"/>
        <dbReference type="ChEBI" id="CHEBI:57476"/>
        <dbReference type="ChEBI" id="CHEBI:57540"/>
        <dbReference type="ChEBI" id="CHEBI:57945"/>
        <dbReference type="ChEBI" id="CHEBI:537519"/>
        <dbReference type="EC" id="1.1.1.3"/>
    </reaction>
    <physiologicalReaction direction="right-to-left" evidence="15">
        <dbReference type="Rhea" id="RHEA:15759"/>
    </physiologicalReaction>
</comment>
<comment type="catalytic activity">
    <reaction evidence="14">
        <text>L-homoserine + NADP(+) = L-aspartate 4-semialdehyde + NADPH + H(+)</text>
        <dbReference type="Rhea" id="RHEA:15761"/>
        <dbReference type="ChEBI" id="CHEBI:15378"/>
        <dbReference type="ChEBI" id="CHEBI:57476"/>
        <dbReference type="ChEBI" id="CHEBI:57783"/>
        <dbReference type="ChEBI" id="CHEBI:58349"/>
        <dbReference type="ChEBI" id="CHEBI:537519"/>
        <dbReference type="EC" id="1.1.1.3"/>
    </reaction>
    <physiologicalReaction direction="right-to-left" evidence="14">
        <dbReference type="Rhea" id="RHEA:15763"/>
    </physiologicalReaction>
</comment>
<evidence type="ECO:0000256" key="16">
    <source>
        <dbReference type="PIRSR" id="PIRSR000098-1"/>
    </source>
</evidence>
<comment type="function">
    <text evidence="13">Catalyzes the conversion of L-aspartate-beta-semialdehyde (L-Asa) to L-homoserine (L-Hse), the third step in the biosynthesis of threonine and methionine from aspartate.</text>
</comment>
<evidence type="ECO:0000256" key="13">
    <source>
        <dbReference type="ARBA" id="ARBA00044930"/>
    </source>
</evidence>
<dbReference type="InterPro" id="IPR045865">
    <property type="entry name" value="ACT-like_dom_sf"/>
</dbReference>
<dbReference type="AlphaFoldDB" id="A0A3D9UV40"/>
<evidence type="ECO:0000256" key="17">
    <source>
        <dbReference type="PIRSR" id="PIRSR000098-2"/>
    </source>
</evidence>
<dbReference type="InterPro" id="IPR019811">
    <property type="entry name" value="HDH_CS"/>
</dbReference>
<reference evidence="21 22" key="1">
    <citation type="submission" date="2018-08" db="EMBL/GenBank/DDBJ databases">
        <title>Sequencing the genomes of 1000 actinobacteria strains.</title>
        <authorList>
            <person name="Klenk H.-P."/>
        </authorList>
    </citation>
    <scope>NUCLEOTIDE SEQUENCE [LARGE SCALE GENOMIC DNA]</scope>
    <source>
        <strain evidence="21 22">DSM 22967</strain>
    </source>
</reference>
<keyword evidence="22" id="KW-1185">Reference proteome</keyword>
<dbReference type="PIRSF" id="PIRSF000098">
    <property type="entry name" value="Homoser_dehydrog"/>
    <property type="match status" value="1"/>
</dbReference>
<dbReference type="RefSeq" id="WP_115923617.1">
    <property type="nucleotide sequence ID" value="NZ_QTUA01000001.1"/>
</dbReference>
<feature type="binding site" evidence="17">
    <location>
        <position position="105"/>
    </location>
    <ligand>
        <name>NADPH</name>
        <dbReference type="ChEBI" id="CHEBI:57783"/>
    </ligand>
</feature>
<evidence type="ECO:0000256" key="18">
    <source>
        <dbReference type="RuleBase" id="RU000579"/>
    </source>
</evidence>
<dbReference type="SUPFAM" id="SSF51735">
    <property type="entry name" value="NAD(P)-binding Rossmann-fold domains"/>
    <property type="match status" value="1"/>
</dbReference>
<dbReference type="UniPathway" id="UPA00050">
    <property type="reaction ID" value="UER00063"/>
</dbReference>
<evidence type="ECO:0000256" key="6">
    <source>
        <dbReference type="ARBA" id="ARBA00013376"/>
    </source>
</evidence>
<dbReference type="Pfam" id="PF03447">
    <property type="entry name" value="NAD_binding_3"/>
    <property type="match status" value="1"/>
</dbReference>
<evidence type="ECO:0000256" key="9">
    <source>
        <dbReference type="ARBA" id="ARBA00022857"/>
    </source>
</evidence>
<comment type="pathway">
    <text evidence="3 18">Amino-acid biosynthesis; L-methionine biosynthesis via de novo pathway; L-homoserine from L-aspartate: step 3/3.</text>
</comment>
<evidence type="ECO:0000259" key="20">
    <source>
        <dbReference type="PROSITE" id="PS51671"/>
    </source>
</evidence>
<dbReference type="SUPFAM" id="SSF55021">
    <property type="entry name" value="ACT-like"/>
    <property type="match status" value="1"/>
</dbReference>
<organism evidence="21 22">
    <name type="scientific">Calidifontibacter indicus</name>
    <dbReference type="NCBI Taxonomy" id="419650"/>
    <lineage>
        <taxon>Bacteria</taxon>
        <taxon>Bacillati</taxon>
        <taxon>Actinomycetota</taxon>
        <taxon>Actinomycetes</taxon>
        <taxon>Micrococcales</taxon>
        <taxon>Dermacoccaceae</taxon>
        <taxon>Calidifontibacter</taxon>
    </lineage>
</organism>
<dbReference type="NCBIfam" id="NF004976">
    <property type="entry name" value="PRK06349.1"/>
    <property type="match status" value="1"/>
</dbReference>
<dbReference type="Pfam" id="PF00742">
    <property type="entry name" value="Homoserine_dh"/>
    <property type="match status" value="1"/>
</dbReference>
<dbReference type="PROSITE" id="PS51671">
    <property type="entry name" value="ACT"/>
    <property type="match status" value="1"/>
</dbReference>
<keyword evidence="9 17" id="KW-0521">NADP</keyword>
<feature type="domain" description="ACT" evidence="20">
    <location>
        <begin position="353"/>
        <end position="429"/>
    </location>
</feature>
<feature type="binding site" evidence="17">
    <location>
        <position position="190"/>
    </location>
    <ligand>
        <name>L-homoserine</name>
        <dbReference type="ChEBI" id="CHEBI:57476"/>
    </ligand>
</feature>
<evidence type="ECO:0000256" key="2">
    <source>
        <dbReference type="ARBA" id="ARBA00005056"/>
    </source>
</evidence>
<evidence type="ECO:0000256" key="3">
    <source>
        <dbReference type="ARBA" id="ARBA00005062"/>
    </source>
</evidence>
<accession>A0A3D9UV40</accession>
<dbReference type="PANTHER" id="PTHR43331:SF1">
    <property type="entry name" value="HOMOSERINE DEHYDROGENASE"/>
    <property type="match status" value="1"/>
</dbReference>
<dbReference type="GO" id="GO:0004412">
    <property type="term" value="F:homoserine dehydrogenase activity"/>
    <property type="evidence" value="ECO:0007669"/>
    <property type="project" value="UniProtKB-EC"/>
</dbReference>
<dbReference type="GO" id="GO:0050661">
    <property type="term" value="F:NADP binding"/>
    <property type="evidence" value="ECO:0007669"/>
    <property type="project" value="InterPro"/>
</dbReference>
<dbReference type="Gene3D" id="3.30.360.10">
    <property type="entry name" value="Dihydrodipicolinate Reductase, domain 2"/>
    <property type="match status" value="1"/>
</dbReference>
<dbReference type="Gene3D" id="3.40.50.720">
    <property type="entry name" value="NAD(P)-binding Rossmann-like Domain"/>
    <property type="match status" value="1"/>
</dbReference>
<dbReference type="GO" id="GO:0009088">
    <property type="term" value="P:threonine biosynthetic process"/>
    <property type="evidence" value="ECO:0007669"/>
    <property type="project" value="UniProtKB-UniPathway"/>
</dbReference>
<dbReference type="OrthoDB" id="9808167at2"/>
<evidence type="ECO:0000256" key="5">
    <source>
        <dbReference type="ARBA" id="ARBA00013213"/>
    </source>
</evidence>
<evidence type="ECO:0000256" key="12">
    <source>
        <dbReference type="ARBA" id="ARBA00023167"/>
    </source>
</evidence>
<sequence>MSESVRIALLGCGVVGGAVARRLTQAKDEFEARVGRRLEIVGVAVRDTSKDRSDTGLDASLFTTDAEELVTRADLVIELMGGIDPSKSLLQKAIESGASVVTANKALLGQHGAELYELAEEHGADLYYEAAVAGAIPLIRPLRESLAGDSVQRVMGIVNGTTNFILDKMDRTGADLADVLAEAQELGYAEADPTADVEGHDAQAKAAILASLAFHTRVRTSDVAVEGIMSVTADDIRAARRIGCVIKLLAIAELVDKDGGQAVSVRVHPTLITRSHPLGSVRDAFNAVFVETELAGELMFYGRGAGGDPTASAVLGDVVQAARHKVHGGRGPGESAYANLPIEGVGAAKTAYFIRMDVQDKPGVLAAIAKTIGEQGVSIESMRQSVRRSQDGLATLHIITHRSSEADLAAVVEQLKAADEVDKVFSVLRVEGE</sequence>
<keyword evidence="8 18" id="KW-0791">Threonine biosynthesis</keyword>
<evidence type="ECO:0000256" key="7">
    <source>
        <dbReference type="ARBA" id="ARBA00022605"/>
    </source>
</evidence>
<evidence type="ECO:0000256" key="1">
    <source>
        <dbReference type="ARBA" id="ARBA00001920"/>
    </source>
</evidence>
<dbReference type="InterPro" id="IPR016204">
    <property type="entry name" value="HDH"/>
</dbReference>
<feature type="active site" description="Proton donor" evidence="16">
    <location>
        <position position="205"/>
    </location>
</feature>
<evidence type="ECO:0000256" key="14">
    <source>
        <dbReference type="ARBA" id="ARBA00048841"/>
    </source>
</evidence>
<comment type="similarity">
    <text evidence="4 19">Belongs to the homoserine dehydrogenase family.</text>
</comment>
<comment type="pathway">
    <text evidence="2 18">Amino-acid biosynthesis; L-threonine biosynthesis; L-threonine from L-aspartate: step 3/5.</text>
</comment>
<dbReference type="GO" id="GO:0009086">
    <property type="term" value="P:methionine biosynthetic process"/>
    <property type="evidence" value="ECO:0007669"/>
    <property type="project" value="UniProtKB-KW"/>
</dbReference>
<feature type="binding site" evidence="17">
    <location>
        <begin position="10"/>
        <end position="17"/>
    </location>
    <ligand>
        <name>NADP(+)</name>
        <dbReference type="ChEBI" id="CHEBI:58349"/>
    </ligand>
</feature>
<keyword evidence="7 18" id="KW-0028">Amino-acid biosynthesis</keyword>
<dbReference type="EC" id="1.1.1.3" evidence="5 18"/>
<name>A0A3D9UV40_9MICO</name>
<evidence type="ECO:0000256" key="4">
    <source>
        <dbReference type="ARBA" id="ARBA00006753"/>
    </source>
</evidence>
<dbReference type="PANTHER" id="PTHR43331">
    <property type="entry name" value="HOMOSERINE DEHYDROGENASE"/>
    <property type="match status" value="1"/>
</dbReference>
<protein>
    <recommendedName>
        <fullName evidence="6 18">Homoserine dehydrogenase</fullName>
        <ecNumber evidence="5 18">1.1.1.3</ecNumber>
    </recommendedName>
</protein>
<proteinExistence type="inferred from homology"/>
<comment type="cofactor">
    <cofactor evidence="1">
        <name>a metal cation</name>
        <dbReference type="ChEBI" id="CHEBI:25213"/>
    </cofactor>
</comment>
<evidence type="ECO:0000313" key="22">
    <source>
        <dbReference type="Proteomes" id="UP000256253"/>
    </source>
</evidence>
<evidence type="ECO:0000313" key="21">
    <source>
        <dbReference type="EMBL" id="REF31830.1"/>
    </source>
</evidence>
<dbReference type="Pfam" id="PF01842">
    <property type="entry name" value="ACT"/>
    <property type="match status" value="1"/>
</dbReference>
<evidence type="ECO:0000256" key="19">
    <source>
        <dbReference type="RuleBase" id="RU004171"/>
    </source>
</evidence>
<keyword evidence="10 18" id="KW-0560">Oxidoreductase</keyword>
<dbReference type="CDD" id="cd04881">
    <property type="entry name" value="ACT_HSDH-Hom"/>
    <property type="match status" value="1"/>
</dbReference>
<dbReference type="InterPro" id="IPR002912">
    <property type="entry name" value="ACT_dom"/>
</dbReference>
<keyword evidence="12 18" id="KW-0486">Methionine biosynthesis</keyword>
<dbReference type="UniPathway" id="UPA00051">
    <property type="reaction ID" value="UER00465"/>
</dbReference>
<keyword evidence="11" id="KW-0915">Sodium</keyword>
<dbReference type="Proteomes" id="UP000256253">
    <property type="component" value="Unassembled WGS sequence"/>
</dbReference>
<dbReference type="Gene3D" id="3.30.70.260">
    <property type="match status" value="1"/>
</dbReference>
<evidence type="ECO:0000256" key="10">
    <source>
        <dbReference type="ARBA" id="ARBA00023002"/>
    </source>
</evidence>